<accession>A0A4Q0P4C1</accession>
<protein>
    <submittedName>
        <fullName evidence="1">Uncharacterized protein</fullName>
    </submittedName>
</protein>
<proteinExistence type="predicted"/>
<dbReference type="EMBL" id="QOVL01000035">
    <property type="protein sequence ID" value="RXG20876.1"/>
    <property type="molecule type" value="Genomic_DNA"/>
</dbReference>
<evidence type="ECO:0000313" key="2">
    <source>
        <dbReference type="Proteomes" id="UP000290608"/>
    </source>
</evidence>
<dbReference type="AlphaFoldDB" id="A0A4Q0P4C1"/>
<sequence length="30" mass="3643">MQNFYSLEETKNHEKITTDYNYCPNGLLYL</sequence>
<reference evidence="1 2" key="1">
    <citation type="submission" date="2018-07" db="EMBL/GenBank/DDBJ databases">
        <title>Leeuwenhoekiella genomics.</title>
        <authorList>
            <person name="Tahon G."/>
            <person name="Willems A."/>
        </authorList>
    </citation>
    <scope>NUCLEOTIDE SEQUENCE [LARGE SCALE GENOMIC DNA]</scope>
    <source>
        <strain evidence="1 2">LMG 1345</strain>
    </source>
</reference>
<evidence type="ECO:0000313" key="1">
    <source>
        <dbReference type="EMBL" id="RXG20876.1"/>
    </source>
</evidence>
<dbReference type="Proteomes" id="UP000290608">
    <property type="component" value="Unassembled WGS sequence"/>
</dbReference>
<comment type="caution">
    <text evidence="1">The sequence shown here is derived from an EMBL/GenBank/DDBJ whole genome shotgun (WGS) entry which is preliminary data.</text>
</comment>
<gene>
    <name evidence="1" type="ORF">DSL99_4084</name>
</gene>
<organism evidence="1 2">
    <name type="scientific">Leeuwenhoekiella marinoflava</name>
    <dbReference type="NCBI Taxonomy" id="988"/>
    <lineage>
        <taxon>Bacteria</taxon>
        <taxon>Pseudomonadati</taxon>
        <taxon>Bacteroidota</taxon>
        <taxon>Flavobacteriia</taxon>
        <taxon>Flavobacteriales</taxon>
        <taxon>Flavobacteriaceae</taxon>
        <taxon>Leeuwenhoekiella</taxon>
    </lineage>
</organism>
<name>A0A4Q0P4C1_9FLAO</name>